<dbReference type="Gene3D" id="1.10.1000.11">
    <property type="entry name" value="Arf Nucleotide-binding Site Opener,domain 2"/>
    <property type="match status" value="1"/>
</dbReference>
<dbReference type="EMBL" id="PKSM01000013">
    <property type="protein sequence ID" value="POW22108.1"/>
    <property type="molecule type" value="Genomic_DNA"/>
</dbReference>
<protein>
    <recommendedName>
        <fullName evidence="1">SEC7 domain-containing protein</fullName>
    </recommendedName>
</protein>
<gene>
    <name evidence="2" type="ORF">PSHT_01584</name>
</gene>
<dbReference type="Pfam" id="PF01369">
    <property type="entry name" value="Sec7"/>
    <property type="match status" value="1"/>
</dbReference>
<dbReference type="InterPro" id="IPR000904">
    <property type="entry name" value="Sec7_dom"/>
</dbReference>
<dbReference type="VEuPathDB" id="FungiDB:PSTT_15328"/>
<organism evidence="2 3">
    <name type="scientific">Puccinia striiformis</name>
    <dbReference type="NCBI Taxonomy" id="27350"/>
    <lineage>
        <taxon>Eukaryota</taxon>
        <taxon>Fungi</taxon>
        <taxon>Dikarya</taxon>
        <taxon>Basidiomycota</taxon>
        <taxon>Pucciniomycotina</taxon>
        <taxon>Pucciniomycetes</taxon>
        <taxon>Pucciniales</taxon>
        <taxon>Pucciniaceae</taxon>
        <taxon>Puccinia</taxon>
    </lineage>
</organism>
<dbReference type="VEuPathDB" id="FungiDB:PSHT_01584"/>
<dbReference type="OrthoDB" id="430364at2759"/>
<keyword evidence="3" id="KW-1185">Reference proteome</keyword>
<evidence type="ECO:0000313" key="3">
    <source>
        <dbReference type="Proteomes" id="UP000238274"/>
    </source>
</evidence>
<dbReference type="PANTHER" id="PTHR10663">
    <property type="entry name" value="GUANYL-NUCLEOTIDE EXCHANGE FACTOR"/>
    <property type="match status" value="1"/>
</dbReference>
<dbReference type="GO" id="GO:0032012">
    <property type="term" value="P:regulation of ARF protein signal transduction"/>
    <property type="evidence" value="ECO:0007669"/>
    <property type="project" value="InterPro"/>
</dbReference>
<feature type="domain" description="SEC7" evidence="1">
    <location>
        <begin position="5"/>
        <end position="81"/>
    </location>
</feature>
<sequence>MCVCGTSNQAFHTSVLHTRMHSFQFSHDPIDLLIRKLLMMVDLPVETQQIDRLIESFSKRYVECNPKLFNNSAQMSKNDCVKNTRMDGIPIELLEYPSSKLMGKKHNEIEDGNLCFE</sequence>
<reference evidence="3" key="3">
    <citation type="journal article" date="2018" name="Mol. Plant Microbe Interact.">
        <title>Genome sequence resources for the wheat stripe rust pathogen (Puccinia striiformis f. sp. tritici) and the barley stripe rust pathogen (Puccinia striiformis f. sp. hordei).</title>
        <authorList>
            <person name="Xia C."/>
            <person name="Wang M."/>
            <person name="Yin C."/>
            <person name="Cornejo O.E."/>
            <person name="Hulbert S.H."/>
            <person name="Chen X."/>
        </authorList>
    </citation>
    <scope>NUCLEOTIDE SEQUENCE [LARGE SCALE GENOMIC DNA]</scope>
    <source>
        <strain evidence="3">93TX-2</strain>
    </source>
</reference>
<evidence type="ECO:0000313" key="2">
    <source>
        <dbReference type="EMBL" id="POW22108.1"/>
    </source>
</evidence>
<proteinExistence type="predicted"/>
<dbReference type="AlphaFoldDB" id="A0A2S4WK30"/>
<dbReference type="InterPro" id="IPR023394">
    <property type="entry name" value="Sec7_C_sf"/>
</dbReference>
<dbReference type="Proteomes" id="UP000238274">
    <property type="component" value="Unassembled WGS sequence"/>
</dbReference>
<dbReference type="PROSITE" id="PS50190">
    <property type="entry name" value="SEC7"/>
    <property type="match status" value="1"/>
</dbReference>
<name>A0A2S4WK30_9BASI</name>
<comment type="caution">
    <text evidence="2">The sequence shown here is derived from an EMBL/GenBank/DDBJ whole genome shotgun (WGS) entry which is preliminary data.</text>
</comment>
<dbReference type="PANTHER" id="PTHR10663:SF405">
    <property type="entry name" value="ARF GUANINE NUCLEOTIDE EXCHANGE FACTOR SYT1"/>
    <property type="match status" value="1"/>
</dbReference>
<dbReference type="SUPFAM" id="SSF48425">
    <property type="entry name" value="Sec7 domain"/>
    <property type="match status" value="1"/>
</dbReference>
<reference evidence="2 3" key="1">
    <citation type="submission" date="2017-12" db="EMBL/GenBank/DDBJ databases">
        <title>Gene loss provides genomic basis for host adaptation in cereal stripe rust fungi.</title>
        <authorList>
            <person name="Xia C."/>
        </authorList>
    </citation>
    <scope>NUCLEOTIDE SEQUENCE [LARGE SCALE GENOMIC DNA]</scope>
    <source>
        <strain evidence="2 3">93TX-2</strain>
    </source>
</reference>
<accession>A0A2S4WK30</accession>
<dbReference type="InterPro" id="IPR035999">
    <property type="entry name" value="Sec7_dom_sf"/>
</dbReference>
<dbReference type="GO" id="GO:0005085">
    <property type="term" value="F:guanyl-nucleotide exchange factor activity"/>
    <property type="evidence" value="ECO:0007669"/>
    <property type="project" value="InterPro"/>
</dbReference>
<reference evidence="3" key="2">
    <citation type="journal article" date="2018" name="BMC Genomics">
        <title>Genomic insights into host adaptation between the wheat stripe rust pathogen (Puccinia striiformis f. sp. tritici) and the barley stripe rust pathogen (Puccinia striiformis f. sp. hordei).</title>
        <authorList>
            <person name="Xia C."/>
            <person name="Wang M."/>
            <person name="Yin C."/>
            <person name="Cornejo O.E."/>
            <person name="Hulbert S.H."/>
            <person name="Chen X."/>
        </authorList>
    </citation>
    <scope>NUCLEOTIDE SEQUENCE [LARGE SCALE GENOMIC DNA]</scope>
    <source>
        <strain evidence="3">93TX-2</strain>
    </source>
</reference>
<evidence type="ECO:0000259" key="1">
    <source>
        <dbReference type="PROSITE" id="PS50190"/>
    </source>
</evidence>